<evidence type="ECO:0000313" key="2">
    <source>
        <dbReference type="EMBL" id="KAK1131567.1"/>
    </source>
</evidence>
<reference evidence="2" key="1">
    <citation type="submission" date="2021-10" db="EMBL/GenBank/DDBJ databases">
        <title>Melipona bicolor Genome sequencing and assembly.</title>
        <authorList>
            <person name="Araujo N.S."/>
            <person name="Arias M.C."/>
        </authorList>
    </citation>
    <scope>NUCLEOTIDE SEQUENCE</scope>
    <source>
        <strain evidence="2">USP_2M_L1-L4_2017</strain>
        <tissue evidence="2">Whole body</tissue>
    </source>
</reference>
<keyword evidence="3" id="KW-1185">Reference proteome</keyword>
<protein>
    <submittedName>
        <fullName evidence="2">Uncharacterized protein</fullName>
    </submittedName>
</protein>
<dbReference type="AlphaFoldDB" id="A0AA40G5V2"/>
<evidence type="ECO:0000256" key="1">
    <source>
        <dbReference type="SAM" id="Phobius"/>
    </source>
</evidence>
<feature type="transmembrane region" description="Helical" evidence="1">
    <location>
        <begin position="21"/>
        <end position="43"/>
    </location>
</feature>
<gene>
    <name evidence="2" type="ORF">K0M31_017853</name>
</gene>
<dbReference type="Proteomes" id="UP001177670">
    <property type="component" value="Unassembled WGS sequence"/>
</dbReference>
<keyword evidence="1" id="KW-1133">Transmembrane helix</keyword>
<accession>A0AA40G5V2</accession>
<dbReference type="EMBL" id="JAHYIQ010000006">
    <property type="protein sequence ID" value="KAK1131567.1"/>
    <property type="molecule type" value="Genomic_DNA"/>
</dbReference>
<sequence length="143" mass="16152">MENRRSVRRRRFTLLYTPRTRAGMVMYISTVRLVILLGIFLMFTGDYSYVTNTIFGRSSRENITEPVKNLDDAGGKPAVAPANGIALATAKKDNEKENAISRRAKMMATIKTACLPKLICELTSSVHQDQLNEMERTLLNLIR</sequence>
<keyword evidence="1" id="KW-0472">Membrane</keyword>
<proteinExistence type="predicted"/>
<name>A0AA40G5V2_9HYME</name>
<comment type="caution">
    <text evidence="2">The sequence shown here is derived from an EMBL/GenBank/DDBJ whole genome shotgun (WGS) entry which is preliminary data.</text>
</comment>
<evidence type="ECO:0000313" key="3">
    <source>
        <dbReference type="Proteomes" id="UP001177670"/>
    </source>
</evidence>
<keyword evidence="1" id="KW-0812">Transmembrane</keyword>
<organism evidence="2 3">
    <name type="scientific">Melipona bicolor</name>
    <dbReference type="NCBI Taxonomy" id="60889"/>
    <lineage>
        <taxon>Eukaryota</taxon>
        <taxon>Metazoa</taxon>
        <taxon>Ecdysozoa</taxon>
        <taxon>Arthropoda</taxon>
        <taxon>Hexapoda</taxon>
        <taxon>Insecta</taxon>
        <taxon>Pterygota</taxon>
        <taxon>Neoptera</taxon>
        <taxon>Endopterygota</taxon>
        <taxon>Hymenoptera</taxon>
        <taxon>Apocrita</taxon>
        <taxon>Aculeata</taxon>
        <taxon>Apoidea</taxon>
        <taxon>Anthophila</taxon>
        <taxon>Apidae</taxon>
        <taxon>Melipona</taxon>
    </lineage>
</organism>